<gene>
    <name evidence="3" type="ORF">FKV24_008055</name>
</gene>
<name>A0A508AVN3_9GAMM</name>
<keyword evidence="2" id="KW-0812">Transmembrane</keyword>
<evidence type="ECO:0000313" key="4">
    <source>
        <dbReference type="Proteomes" id="UP000320431"/>
    </source>
</evidence>
<comment type="caution">
    <text evidence="3">The sequence shown here is derived from an EMBL/GenBank/DDBJ whole genome shotgun (WGS) entry which is preliminary data.</text>
</comment>
<keyword evidence="2" id="KW-1133">Transmembrane helix</keyword>
<feature type="compositionally biased region" description="Low complexity" evidence="1">
    <location>
        <begin position="33"/>
        <end position="42"/>
    </location>
</feature>
<feature type="compositionally biased region" description="Low complexity" evidence="1">
    <location>
        <begin position="1"/>
        <end position="26"/>
    </location>
</feature>
<dbReference type="EMBL" id="VICD02000127">
    <property type="protein sequence ID" value="KAB8191352.1"/>
    <property type="molecule type" value="Genomic_DNA"/>
</dbReference>
<evidence type="ECO:0000256" key="1">
    <source>
        <dbReference type="SAM" id="MobiDB-lite"/>
    </source>
</evidence>
<dbReference type="Proteomes" id="UP000320431">
    <property type="component" value="Unassembled WGS sequence"/>
</dbReference>
<feature type="transmembrane region" description="Helical" evidence="2">
    <location>
        <begin position="213"/>
        <end position="231"/>
    </location>
</feature>
<feature type="region of interest" description="Disordered" evidence="1">
    <location>
        <begin position="1"/>
        <end position="76"/>
    </location>
</feature>
<evidence type="ECO:0000313" key="3">
    <source>
        <dbReference type="EMBL" id="KAB8191352.1"/>
    </source>
</evidence>
<dbReference type="AlphaFoldDB" id="A0A508AVN3"/>
<proteinExistence type="predicted"/>
<evidence type="ECO:0000256" key="2">
    <source>
        <dbReference type="SAM" id="Phobius"/>
    </source>
</evidence>
<keyword evidence="2" id="KW-0472">Membrane</keyword>
<sequence length="235" mass="23980">MTQTTTINNDTIVTTTTNYSTDNGTNANGGGSNNANQGEPSDGSGGGDGDDGDSDDGTASGGGDCDTPPITTGDPVMGMVATQAWHTRCAVEAGNAAKVTGDVGDCSEPFTVDGNNANAHQLRALRAEICKGDSNGNGQPDYLELDGEYQGDPEEGEGPNGTTDEFTFGPDMLDQGGLLGGGGSCPSLGAIDFGFFGSIDFDSFPYWCNLVSIMRAVVLLVGAFTALRLLMGDSF</sequence>
<accession>A0A508AVN3</accession>
<reference evidence="3 4" key="1">
    <citation type="submission" date="2019-10" db="EMBL/GenBank/DDBJ databases">
        <title>Lysobacter alkalisoli sp. nov., isolated from saline-alkaline soil.</title>
        <authorList>
            <person name="Sun J.-Q."/>
        </authorList>
    </citation>
    <scope>NUCLEOTIDE SEQUENCE [LARGE SCALE GENOMIC DNA]</scope>
    <source>
        <strain evidence="3 4">KCTC 42381</strain>
    </source>
</reference>
<organism evidence="3 4">
    <name type="scientific">Marilutibacter maris</name>
    <dbReference type="NCBI Taxonomy" id="1605891"/>
    <lineage>
        <taxon>Bacteria</taxon>
        <taxon>Pseudomonadati</taxon>
        <taxon>Pseudomonadota</taxon>
        <taxon>Gammaproteobacteria</taxon>
        <taxon>Lysobacterales</taxon>
        <taxon>Lysobacteraceae</taxon>
        <taxon>Marilutibacter</taxon>
    </lineage>
</organism>
<protein>
    <submittedName>
        <fullName evidence="3">Uncharacterized protein</fullName>
    </submittedName>
</protein>